<dbReference type="Proteomes" id="UP000249610">
    <property type="component" value="Unassembled WGS sequence"/>
</dbReference>
<evidence type="ECO:0000313" key="2">
    <source>
        <dbReference type="Proteomes" id="UP000249610"/>
    </source>
</evidence>
<accession>A0A327NY36</accession>
<organism evidence="1 2">
    <name type="scientific">Algoriphagus yeomjeoni</name>
    <dbReference type="NCBI Taxonomy" id="291403"/>
    <lineage>
        <taxon>Bacteria</taxon>
        <taxon>Pseudomonadati</taxon>
        <taxon>Bacteroidota</taxon>
        <taxon>Cytophagia</taxon>
        <taxon>Cytophagales</taxon>
        <taxon>Cyclobacteriaceae</taxon>
        <taxon>Algoriphagus</taxon>
    </lineage>
</organism>
<dbReference type="RefSeq" id="WP_111613062.1">
    <property type="nucleotide sequence ID" value="NZ_QLLK01000014.1"/>
</dbReference>
<dbReference type="OrthoDB" id="8444443at2"/>
<keyword evidence="2" id="KW-1185">Reference proteome</keyword>
<name>A0A327NY36_9BACT</name>
<proteinExistence type="predicted"/>
<dbReference type="EMBL" id="QLLK01000014">
    <property type="protein sequence ID" value="RAI84949.1"/>
    <property type="molecule type" value="Genomic_DNA"/>
</dbReference>
<evidence type="ECO:0000313" key="1">
    <source>
        <dbReference type="EMBL" id="RAI84949.1"/>
    </source>
</evidence>
<gene>
    <name evidence="1" type="ORF">LV83_03742</name>
</gene>
<comment type="caution">
    <text evidence="1">The sequence shown here is derived from an EMBL/GenBank/DDBJ whole genome shotgun (WGS) entry which is preliminary data.</text>
</comment>
<protein>
    <submittedName>
        <fullName evidence="1">Uncharacterized protein</fullName>
    </submittedName>
</protein>
<reference evidence="1 2" key="1">
    <citation type="submission" date="2018-06" db="EMBL/GenBank/DDBJ databases">
        <title>Genomic Encyclopedia of Archaeal and Bacterial Type Strains, Phase II (KMG-II): from individual species to whole genera.</title>
        <authorList>
            <person name="Goeker M."/>
        </authorList>
    </citation>
    <scope>NUCLEOTIDE SEQUENCE [LARGE SCALE GENOMIC DNA]</scope>
    <source>
        <strain evidence="1 2">DSM 23446</strain>
    </source>
</reference>
<sequence length="1766" mass="192489">MEKDLIQSLLTEVFSQLQANDSEEKKSITEGIPILAKALQHQSLADIQSEKLTVQSADFFFQDRLSKPDKIKIEEISKEVTRQKVAAEPENKVFVREVPIRTSQVKKSVPAWAVGAKVNKTIGPITRVDGLQVFVDVYRVEKLIALRKQGTNEPLIFFKAKFTKPKVQPVNSQPVEVTENYTLVAGSVWVKAKMFASNAPADRYFGLKIKAGTISLTAKPVLNGNNLLLGTNTQVTVNLELDSPILKGSKSTKRYGKDAAEMSLQCPDAIQFKFTGSGTGQIVGAGNAQWNVYGNSNSFSYQNKAATYNTQLSRFCIPFVPDSKGKVFSPKKTQGNWVELSGEANVKSSCWAIPAASLDVNAPLEVSGIGGMMEEWEPGILFKWKSAEVQKISLNESLFLVEEGRIAITSLSANGSGGSMQVDHWKDELNPYGTSIAIAFTSQTTFLYNCLAEGTELIFSTCNTSVNIDRPKQVNGHAVAIKTKDSALILAGNDTSNLLLLLDDNILWDNKLPFDKVPDFKSIALALENALFTVSPVNGCMVFGKCNDEWTRIVESQTYLVFGMLAYLPTLPDPYLANIGSLGRSFNRKSTNLDNIKNWLVCRIIQKPIPEKDDEVTVSFHFGQALSSAASSPSNDAVAGVVMSAAGDSESEKVVYRINSDSGVPRSTATNRNTPDFEAEYDKQVSGFSRDFFTLLDVSSNANQVGVSLGTNVRAVSQRQVTGLATHKTETEAAVVAQDGQLISVEGMQVKVPGYLARVFLLPQVAWEPVLNLTAPSDPPQPMDPPAGYNYYLNDGGPTRLINTSNLSVTLSPIPLTAFILDQYKQKKIDLLAQFTLPFGLKAVAQLTQKSPYQDLLPRLEGVNPNFPDSLQGGIQIRAIGGDAGKKPPLEKDLPMFDGFTFQLNNVLSAYGTYTNTSTLGDSVTTIFNTEFSTQNGDPKGVPVSTIDFSGYGASMFSNWLSPSAAIASTSQARFDVMLGRTGHEVIQVKSLVYPWGIRVVRTITLFRTSSGFVYRVDSGWQPETDGKFDFGYDFVRNGSLVHEDPYEIHPGTLRGLFNIRNIEEDASIADFEQTDFIKKDEKYIDILGVEQTWGENTDKELPIICRPVWFDADVELENLVQGHTKNRTPSKKILGYVQLAPTGVPLSPKRFKELLDLQGGIIGGDINCVMNVNKSDQQMRISRFDFSHSTSPLNTDPIFVAASRGSLILPKTGSWTVVQHNVSSGDVTPLPPHIPVPLIRAGKWVKDIVVKPADVNTKLLRLASPSELLRNPDSSTINFGILQTTASQKALVLTPSFENGTKKLLSKTPMLYADAYRLMAGSGIFPNSGNAINEFGKAAVLFSGALAGVGAAASIFKENGLQDGGVKVLEMLKIELQKEGESIVDQGFELLSTGANDIIKKAVAFDLPPTQVFLVKMEALKIYIDYQTGKKEDNPNTYVDSKLNFDIKAAVGDTAKAWKSRLNNLAMVVDLGEFTRLMTIKGNFDAQKGKESGYEGFKDDDFPTLGLPTPEIEFSDELQPVIDILQLLASLSTGDYGAVMQKGLKIAMSNAGEIWEYKFEASKEIPLVRFPPQEDLYNSAQTPLKLEAGLALGVYFNAALKVTTDPKQLLPTAGAFIEFRGGLEVMCVTVGGATIFAIGEVQLKVACDTKIGPSLTMKLGFGATIAVGLPVVGNVSVTYMVGCEMYASADLISVTAFMLFRGKASLVGGLVSVTIYIEASGTVTRLIPEKRTECTASVTFGLEISICFIINIDFEETWQESRQIA</sequence>